<dbReference type="SMART" id="SM00304">
    <property type="entry name" value="HAMP"/>
    <property type="match status" value="1"/>
</dbReference>
<dbReference type="SMART" id="SM00283">
    <property type="entry name" value="MA"/>
    <property type="match status" value="1"/>
</dbReference>
<dbReference type="Gene3D" id="3.30.450.20">
    <property type="entry name" value="PAS domain"/>
    <property type="match status" value="2"/>
</dbReference>
<gene>
    <name evidence="9" type="ORF">CRM76_12770</name>
</gene>
<feature type="transmembrane region" description="Helical" evidence="6">
    <location>
        <begin position="7"/>
        <end position="27"/>
    </location>
</feature>
<dbReference type="GO" id="GO:0005886">
    <property type="term" value="C:plasma membrane"/>
    <property type="evidence" value="ECO:0007669"/>
    <property type="project" value="TreeGrafter"/>
</dbReference>
<dbReference type="OrthoDB" id="2489132at2"/>
<dbReference type="Pfam" id="PF00015">
    <property type="entry name" value="MCPsignal"/>
    <property type="match status" value="1"/>
</dbReference>
<evidence type="ECO:0000256" key="3">
    <source>
        <dbReference type="ARBA" id="ARBA00023224"/>
    </source>
</evidence>
<protein>
    <submittedName>
        <fullName evidence="9">Chemotaxis protein</fullName>
    </submittedName>
</protein>
<name>A0A2A7U332_EDWTA</name>
<evidence type="ECO:0000256" key="2">
    <source>
        <dbReference type="ARBA" id="ARBA00022500"/>
    </source>
</evidence>
<dbReference type="GO" id="GO:0004888">
    <property type="term" value="F:transmembrane signaling receptor activity"/>
    <property type="evidence" value="ECO:0007669"/>
    <property type="project" value="InterPro"/>
</dbReference>
<dbReference type="STRING" id="636.AAW15_08245"/>
<reference evidence="10" key="1">
    <citation type="submission" date="2017-09" db="EMBL/GenBank/DDBJ databases">
        <title>FDA dAtabase for Regulatory Grade micrObial Sequences (FDA-ARGOS): Supporting development and validation of Infectious Disease Dx tests.</title>
        <authorList>
            <person name="Goldberg B."/>
            <person name="Campos J."/>
            <person name="Tallon L."/>
            <person name="Sadzewicz L."/>
            <person name="Ott S."/>
            <person name="Zhao X."/>
            <person name="Nagaraj S."/>
            <person name="Vavikolanu K."/>
            <person name="Aluvathingal J."/>
            <person name="Nadendla S."/>
            <person name="Geyer C."/>
            <person name="Sichtig H."/>
        </authorList>
    </citation>
    <scope>NUCLEOTIDE SEQUENCE [LARGE SCALE GENOMIC DNA]</scope>
    <source>
        <strain evidence="10">FDAARGOS_370</strain>
    </source>
</reference>
<dbReference type="GO" id="GO:0007165">
    <property type="term" value="P:signal transduction"/>
    <property type="evidence" value="ECO:0007669"/>
    <property type="project" value="UniProtKB-KW"/>
</dbReference>
<dbReference type="InterPro" id="IPR003660">
    <property type="entry name" value="HAMP_dom"/>
</dbReference>
<dbReference type="EMBL" id="PDDV01000013">
    <property type="protein sequence ID" value="PEH72739.1"/>
    <property type="molecule type" value="Genomic_DNA"/>
</dbReference>
<feature type="domain" description="Methyl-accepting transducer" evidence="7">
    <location>
        <begin position="353"/>
        <end position="582"/>
    </location>
</feature>
<dbReference type="GO" id="GO:0006935">
    <property type="term" value="P:chemotaxis"/>
    <property type="evidence" value="ECO:0007669"/>
    <property type="project" value="UniProtKB-KW"/>
</dbReference>
<dbReference type="PROSITE" id="PS50885">
    <property type="entry name" value="HAMP"/>
    <property type="match status" value="1"/>
</dbReference>
<dbReference type="PANTHER" id="PTHR43531">
    <property type="entry name" value="PROTEIN ICFG"/>
    <property type="match status" value="1"/>
</dbReference>
<dbReference type="InterPro" id="IPR004089">
    <property type="entry name" value="MCPsignal_dom"/>
</dbReference>
<keyword evidence="6" id="KW-1133">Transmembrane helix</keyword>
<evidence type="ECO:0000313" key="10">
    <source>
        <dbReference type="Proteomes" id="UP000219788"/>
    </source>
</evidence>
<comment type="similarity">
    <text evidence="4">Belongs to the methyl-accepting chemotaxis (MCP) protein family.</text>
</comment>
<evidence type="ECO:0000256" key="6">
    <source>
        <dbReference type="SAM" id="Phobius"/>
    </source>
</evidence>
<dbReference type="SUPFAM" id="SSF103190">
    <property type="entry name" value="Sensory domain-like"/>
    <property type="match status" value="1"/>
</dbReference>
<dbReference type="Gene3D" id="1.10.287.950">
    <property type="entry name" value="Methyl-accepting chemotaxis protein"/>
    <property type="match status" value="1"/>
</dbReference>
<sequence>MFDSIRARILATTGIIVVVSLCVNTLINYRIANDANNEAIQHTLSSLTASHTATVQQWVENQRALIASLTPHVSDSDPRPLLKQIANAGGFISVDIGYANKVELSSDPSSVPAGFDPTTRAWFNNARKAGRPIVTAPYMDANTHTLVVTFAAPGQAKAGAVDGVVEGDVHMDKVIANVRSIHPTPKSFGMLLNDDGTIIAHPDEQLTLMPLSEIAPHLSLSQLLTTNQPVDATLSGRDMLLLAMPVAGTHWFTVVAMDKAEATAGMRSLLLASMIALLVLIVISTLVIGWVTTRALRPLYHIRLAMENIGAGNNADLSKRLMIEGNDEVSQIARAFNQFVDKLAGVMTSIHSTSESVRIAAQEIAAGNEDLSSRTESAAASLQQTSAALEQISATVAQSAASAQQANEAVGSAAQVAERGGAMISQVISTMSSIEVASAKIGDITGVIDGIAFQTNILALNAAVEAARAGEQGRGFAVVAGEVRTLAQRSAQAAKEIKVLIDSTVSSVASGSHQVRQSGETMTEIVNSVGMVSAIMGEITNAAQEQNRGISEINRAVIQLDTMVQQNAALVEQSTAASSALQGQAGELADAVGQFQM</sequence>
<proteinExistence type="inferred from homology"/>
<accession>A0A2A7U332</accession>
<comment type="subcellular location">
    <subcellularLocation>
        <location evidence="1">Membrane</location>
    </subcellularLocation>
</comment>
<dbReference type="FunFam" id="1.10.287.950:FF:000001">
    <property type="entry name" value="Methyl-accepting chemotaxis sensory transducer"/>
    <property type="match status" value="1"/>
</dbReference>
<evidence type="ECO:0000256" key="5">
    <source>
        <dbReference type="PROSITE-ProRule" id="PRU00284"/>
    </source>
</evidence>
<keyword evidence="3 5" id="KW-0807">Transducer</keyword>
<dbReference type="PANTHER" id="PTHR43531:SF16">
    <property type="entry name" value="METHYL-ACCEPTING CHEMOTAXIS PROTEIN II"/>
    <property type="match status" value="1"/>
</dbReference>
<dbReference type="CDD" id="cd12912">
    <property type="entry name" value="PDC2_MCP_like"/>
    <property type="match status" value="1"/>
</dbReference>
<evidence type="ECO:0000256" key="1">
    <source>
        <dbReference type="ARBA" id="ARBA00004370"/>
    </source>
</evidence>
<dbReference type="CDD" id="cd11386">
    <property type="entry name" value="MCP_signal"/>
    <property type="match status" value="1"/>
</dbReference>
<dbReference type="RefSeq" id="WP_098143223.1">
    <property type="nucleotide sequence ID" value="NZ_PDDV01000013.1"/>
</dbReference>
<dbReference type="SUPFAM" id="SSF58104">
    <property type="entry name" value="Methyl-accepting chemotaxis protein (MCP) signaling domain"/>
    <property type="match status" value="1"/>
</dbReference>
<organism evidence="9 10">
    <name type="scientific">Edwardsiella tarda</name>
    <dbReference type="NCBI Taxonomy" id="636"/>
    <lineage>
        <taxon>Bacteria</taxon>
        <taxon>Pseudomonadati</taxon>
        <taxon>Pseudomonadota</taxon>
        <taxon>Gammaproteobacteria</taxon>
        <taxon>Enterobacterales</taxon>
        <taxon>Hafniaceae</taxon>
        <taxon>Edwardsiella</taxon>
    </lineage>
</organism>
<dbReference type="Proteomes" id="UP000219788">
    <property type="component" value="Unassembled WGS sequence"/>
</dbReference>
<keyword evidence="6" id="KW-0812">Transmembrane</keyword>
<keyword evidence="2" id="KW-0145">Chemotaxis</keyword>
<keyword evidence="6" id="KW-0472">Membrane</keyword>
<evidence type="ECO:0000259" key="8">
    <source>
        <dbReference type="PROSITE" id="PS50885"/>
    </source>
</evidence>
<dbReference type="CDD" id="cd12913">
    <property type="entry name" value="PDC1_MCP_like"/>
    <property type="match status" value="1"/>
</dbReference>
<dbReference type="CDD" id="cd06225">
    <property type="entry name" value="HAMP"/>
    <property type="match status" value="1"/>
</dbReference>
<evidence type="ECO:0000256" key="4">
    <source>
        <dbReference type="ARBA" id="ARBA00029447"/>
    </source>
</evidence>
<dbReference type="AlphaFoldDB" id="A0A2A7U332"/>
<feature type="domain" description="HAMP" evidence="8">
    <location>
        <begin position="293"/>
        <end position="348"/>
    </location>
</feature>
<dbReference type="InterPro" id="IPR004090">
    <property type="entry name" value="Chemotax_Me-accpt_rcpt"/>
</dbReference>
<evidence type="ECO:0000313" key="9">
    <source>
        <dbReference type="EMBL" id="PEH72739.1"/>
    </source>
</evidence>
<feature type="transmembrane region" description="Helical" evidence="6">
    <location>
        <begin position="269"/>
        <end position="291"/>
    </location>
</feature>
<dbReference type="InterPro" id="IPR029151">
    <property type="entry name" value="Sensor-like_sf"/>
</dbReference>
<dbReference type="InterPro" id="IPR051310">
    <property type="entry name" value="MCP_chemotaxis"/>
</dbReference>
<dbReference type="PROSITE" id="PS50111">
    <property type="entry name" value="CHEMOTAXIS_TRANSDUC_2"/>
    <property type="match status" value="1"/>
</dbReference>
<evidence type="ECO:0000259" key="7">
    <source>
        <dbReference type="PROSITE" id="PS50111"/>
    </source>
</evidence>
<dbReference type="Pfam" id="PF22673">
    <property type="entry name" value="MCP-like_PDC_1"/>
    <property type="match status" value="1"/>
</dbReference>
<dbReference type="Pfam" id="PF00672">
    <property type="entry name" value="HAMP"/>
    <property type="match status" value="1"/>
</dbReference>
<dbReference type="PRINTS" id="PR00260">
    <property type="entry name" value="CHEMTRNSDUCR"/>
</dbReference>
<comment type="caution">
    <text evidence="9">The sequence shown here is derived from an EMBL/GenBank/DDBJ whole genome shotgun (WGS) entry which is preliminary data.</text>
</comment>